<accession>A0A0L8G682</accession>
<proteinExistence type="predicted"/>
<name>A0A0L8G682_OCTBM</name>
<evidence type="ECO:0000313" key="1">
    <source>
        <dbReference type="EMBL" id="KOF72339.1"/>
    </source>
</evidence>
<protein>
    <submittedName>
        <fullName evidence="1">Uncharacterized protein</fullName>
    </submittedName>
</protein>
<dbReference type="EMBL" id="KQ423703">
    <property type="protein sequence ID" value="KOF72339.1"/>
    <property type="molecule type" value="Genomic_DNA"/>
</dbReference>
<organism evidence="1">
    <name type="scientific">Octopus bimaculoides</name>
    <name type="common">California two-spotted octopus</name>
    <dbReference type="NCBI Taxonomy" id="37653"/>
    <lineage>
        <taxon>Eukaryota</taxon>
        <taxon>Metazoa</taxon>
        <taxon>Spiralia</taxon>
        <taxon>Lophotrochozoa</taxon>
        <taxon>Mollusca</taxon>
        <taxon>Cephalopoda</taxon>
        <taxon>Coleoidea</taxon>
        <taxon>Octopodiformes</taxon>
        <taxon>Octopoda</taxon>
        <taxon>Incirrata</taxon>
        <taxon>Octopodidae</taxon>
        <taxon>Octopus</taxon>
    </lineage>
</organism>
<dbReference type="AlphaFoldDB" id="A0A0L8G682"/>
<reference evidence="1" key="1">
    <citation type="submission" date="2015-07" db="EMBL/GenBank/DDBJ databases">
        <title>MeaNS - Measles Nucleotide Surveillance Program.</title>
        <authorList>
            <person name="Tran T."/>
            <person name="Druce J."/>
        </authorList>
    </citation>
    <scope>NUCLEOTIDE SEQUENCE</scope>
    <source>
        <strain evidence="1">UCB-OBI-ISO-001</strain>
        <tissue evidence="1">Gonad</tissue>
    </source>
</reference>
<sequence>MNAIVFVFVFFSKYTELKTVLILIKINIERKLFYFIYVKKDVLIKKYNFKLTHM</sequence>
<gene>
    <name evidence="1" type="ORF">OCBIM_22039565mg</name>
</gene>